<feature type="compositionally biased region" description="Low complexity" evidence="1">
    <location>
        <begin position="234"/>
        <end position="248"/>
    </location>
</feature>
<protein>
    <recommendedName>
        <fullName evidence="5">SLA1 homology domain-containing protein</fullName>
    </recommendedName>
</protein>
<feature type="region of interest" description="Disordered" evidence="1">
    <location>
        <begin position="233"/>
        <end position="265"/>
    </location>
</feature>
<proteinExistence type="predicted"/>
<dbReference type="RefSeq" id="WP_145113050.1">
    <property type="nucleotide sequence ID" value="NZ_CP036349.1"/>
</dbReference>
<reference evidence="3 4" key="1">
    <citation type="submission" date="2019-02" db="EMBL/GenBank/DDBJ databases">
        <title>Deep-cultivation of Planctomycetes and their phenomic and genomic characterization uncovers novel biology.</title>
        <authorList>
            <person name="Wiegand S."/>
            <person name="Jogler M."/>
            <person name="Boedeker C."/>
            <person name="Pinto D."/>
            <person name="Vollmers J."/>
            <person name="Rivas-Marin E."/>
            <person name="Kohn T."/>
            <person name="Peeters S.H."/>
            <person name="Heuer A."/>
            <person name="Rast P."/>
            <person name="Oberbeckmann S."/>
            <person name="Bunk B."/>
            <person name="Jeske O."/>
            <person name="Meyerdierks A."/>
            <person name="Storesund J.E."/>
            <person name="Kallscheuer N."/>
            <person name="Luecker S."/>
            <person name="Lage O.M."/>
            <person name="Pohl T."/>
            <person name="Merkel B.J."/>
            <person name="Hornburger P."/>
            <person name="Mueller R.-W."/>
            <person name="Bruemmer F."/>
            <person name="Labrenz M."/>
            <person name="Spormann A.M."/>
            <person name="Op den Camp H."/>
            <person name="Overmann J."/>
            <person name="Amann R."/>
            <person name="Jetten M.S.M."/>
            <person name="Mascher T."/>
            <person name="Medema M.H."/>
            <person name="Devos D.P."/>
            <person name="Kaster A.-K."/>
            <person name="Ovreas L."/>
            <person name="Rohde M."/>
            <person name="Galperin M.Y."/>
            <person name="Jogler C."/>
        </authorList>
    </citation>
    <scope>NUCLEOTIDE SEQUENCE [LARGE SCALE GENOMIC DNA]</scope>
    <source>
        <strain evidence="3 4">Spa11</strain>
    </source>
</reference>
<dbReference type="KEGG" id="bmei:Spa11_27520"/>
<evidence type="ECO:0000256" key="2">
    <source>
        <dbReference type="SAM" id="SignalP"/>
    </source>
</evidence>
<evidence type="ECO:0008006" key="5">
    <source>
        <dbReference type="Google" id="ProtNLM"/>
    </source>
</evidence>
<dbReference type="EMBL" id="CP036349">
    <property type="protein sequence ID" value="QDV74548.1"/>
    <property type="molecule type" value="Genomic_DNA"/>
</dbReference>
<dbReference type="AlphaFoldDB" id="A0A518K9S8"/>
<evidence type="ECO:0000313" key="4">
    <source>
        <dbReference type="Proteomes" id="UP000316426"/>
    </source>
</evidence>
<evidence type="ECO:0000256" key="1">
    <source>
        <dbReference type="SAM" id="MobiDB-lite"/>
    </source>
</evidence>
<gene>
    <name evidence="3" type="ORF">Spa11_27520</name>
</gene>
<accession>A0A518K9S8</accession>
<feature type="signal peptide" evidence="2">
    <location>
        <begin position="1"/>
        <end position="20"/>
    </location>
</feature>
<evidence type="ECO:0000313" key="3">
    <source>
        <dbReference type="EMBL" id="QDV74548.1"/>
    </source>
</evidence>
<keyword evidence="4" id="KW-1185">Reference proteome</keyword>
<sequence precursor="true">MKRLLLTLLLVSSCPLAVRADDLETLTDDQLSEVSDGWRRQIEVDQQEADRAFVRLDRAIAMITDKPGLGEAMTLLELKEVVGLLRKLAPEVVAAHEGAVDATRGFGETLQTAAPVLAESAKRFRQYAANETYNDLRDDYKTWADFFDALATRYQLQGETTGPAVQALTFNLHYVRRTGLMLKRIDEHLNVPELDEADTERFLRRLAVYVRGFTDLRERLRVLHAKTVDGVEDAPAASEPAGSEALSADPASLRPSPGVPLATSAAHRPSGAEGFYSGVWLLASADGSLEVTVSPENGRLLVELAGQHEQLEAARGEIRVEATGASLVGLAYKPIGCDWVEVGDYALDSESEDTLSFLCPVVSGNFEEGFAATDRITRHELRRLSR</sequence>
<feature type="chain" id="PRO_5021828021" description="SLA1 homology domain-containing protein" evidence="2">
    <location>
        <begin position="21"/>
        <end position="386"/>
    </location>
</feature>
<name>A0A518K9S8_9BACT</name>
<keyword evidence="2" id="KW-0732">Signal</keyword>
<organism evidence="3 4">
    <name type="scientific">Botrimarina mediterranea</name>
    <dbReference type="NCBI Taxonomy" id="2528022"/>
    <lineage>
        <taxon>Bacteria</taxon>
        <taxon>Pseudomonadati</taxon>
        <taxon>Planctomycetota</taxon>
        <taxon>Planctomycetia</taxon>
        <taxon>Pirellulales</taxon>
        <taxon>Lacipirellulaceae</taxon>
        <taxon>Botrimarina</taxon>
    </lineage>
</organism>
<dbReference type="Proteomes" id="UP000316426">
    <property type="component" value="Chromosome"/>
</dbReference>